<dbReference type="Pfam" id="PF00664">
    <property type="entry name" value="ABC_membrane"/>
    <property type="match status" value="1"/>
</dbReference>
<evidence type="ECO:0000256" key="3">
    <source>
        <dbReference type="ARBA" id="ARBA00022475"/>
    </source>
</evidence>
<keyword evidence="18" id="KW-1185">Reference proteome</keyword>
<dbReference type="InterPro" id="IPR036640">
    <property type="entry name" value="ABC1_TM_sf"/>
</dbReference>
<accession>A0A369BD38</accession>
<reference evidence="17 18" key="1">
    <citation type="submission" date="2018-07" db="EMBL/GenBank/DDBJ databases">
        <title>Genomic Encyclopedia of Type Strains, Phase IV (KMG-IV): sequencing the most valuable type-strain genomes for metagenomic binning, comparative biology and taxonomic classification.</title>
        <authorList>
            <person name="Goeker M."/>
        </authorList>
    </citation>
    <scope>NUCLEOTIDE SEQUENCE [LARGE SCALE GENOMIC DNA]</scope>
    <source>
        <strain evidence="17 18">DSM 27016</strain>
    </source>
</reference>
<dbReference type="Pfam" id="PF00005">
    <property type="entry name" value="ABC_tran"/>
    <property type="match status" value="1"/>
</dbReference>
<keyword evidence="10" id="KW-1278">Translocase</keyword>
<evidence type="ECO:0000259" key="14">
    <source>
        <dbReference type="PROSITE" id="PS50893"/>
    </source>
</evidence>
<dbReference type="InterPro" id="IPR027417">
    <property type="entry name" value="P-loop_NTPase"/>
</dbReference>
<feature type="transmembrane region" description="Helical" evidence="13">
    <location>
        <begin position="163"/>
        <end position="189"/>
    </location>
</feature>
<evidence type="ECO:0000256" key="6">
    <source>
        <dbReference type="ARBA" id="ARBA00022741"/>
    </source>
</evidence>
<dbReference type="Gene3D" id="3.40.50.300">
    <property type="entry name" value="P-loop containing nucleotide triphosphate hydrolases"/>
    <property type="match status" value="1"/>
</dbReference>
<evidence type="ECO:0000256" key="4">
    <source>
        <dbReference type="ARBA" id="ARBA00022670"/>
    </source>
</evidence>
<dbReference type="SMART" id="SM00382">
    <property type="entry name" value="AAA"/>
    <property type="match status" value="1"/>
</dbReference>
<feature type="transmembrane region" description="Helical" evidence="13">
    <location>
        <begin position="201"/>
        <end position="221"/>
    </location>
</feature>
<feature type="domain" description="Peptidase C39" evidence="16">
    <location>
        <begin position="10"/>
        <end position="134"/>
    </location>
</feature>
<dbReference type="PANTHER" id="PTHR43394:SF1">
    <property type="entry name" value="ATP-BINDING CASSETTE SUB-FAMILY B MEMBER 10, MITOCHONDRIAL"/>
    <property type="match status" value="1"/>
</dbReference>
<organism evidence="17 18">
    <name type="scientific">Anaerobacterium chartisolvens</name>
    <dbReference type="NCBI Taxonomy" id="1297424"/>
    <lineage>
        <taxon>Bacteria</taxon>
        <taxon>Bacillati</taxon>
        <taxon>Bacillota</taxon>
        <taxon>Clostridia</taxon>
        <taxon>Eubacteriales</taxon>
        <taxon>Oscillospiraceae</taxon>
        <taxon>Anaerobacterium</taxon>
    </lineage>
</organism>
<keyword evidence="8" id="KW-0788">Thiol protease</keyword>
<keyword evidence="11 13" id="KW-1133">Transmembrane helix</keyword>
<dbReference type="PROSITE" id="PS50990">
    <property type="entry name" value="PEPTIDASE_C39"/>
    <property type="match status" value="1"/>
</dbReference>
<feature type="domain" description="ABC transporter" evidence="14">
    <location>
        <begin position="481"/>
        <end position="715"/>
    </location>
</feature>
<evidence type="ECO:0000256" key="2">
    <source>
        <dbReference type="ARBA" id="ARBA00022448"/>
    </source>
</evidence>
<dbReference type="GO" id="GO:0016887">
    <property type="term" value="F:ATP hydrolysis activity"/>
    <property type="evidence" value="ECO:0007669"/>
    <property type="project" value="InterPro"/>
</dbReference>
<dbReference type="GO" id="GO:0043214">
    <property type="term" value="F:ABC-type bacteriocin transporter activity"/>
    <property type="evidence" value="ECO:0007669"/>
    <property type="project" value="InterPro"/>
</dbReference>
<evidence type="ECO:0000256" key="9">
    <source>
        <dbReference type="ARBA" id="ARBA00022840"/>
    </source>
</evidence>
<dbReference type="InterPro" id="IPR011527">
    <property type="entry name" value="ABC1_TM_dom"/>
</dbReference>
<dbReference type="RefSeq" id="WP_114296523.1">
    <property type="nucleotide sequence ID" value="NZ_QPJT01000003.1"/>
</dbReference>
<evidence type="ECO:0000256" key="5">
    <source>
        <dbReference type="ARBA" id="ARBA00022692"/>
    </source>
</evidence>
<gene>
    <name evidence="17" type="ORF">DFR58_103216</name>
</gene>
<dbReference type="EMBL" id="QPJT01000003">
    <property type="protein sequence ID" value="RCX19469.1"/>
    <property type="molecule type" value="Genomic_DNA"/>
</dbReference>
<dbReference type="AlphaFoldDB" id="A0A369BD38"/>
<keyword evidence="4" id="KW-0645">Protease</keyword>
<dbReference type="SUPFAM" id="SSF90123">
    <property type="entry name" value="ABC transporter transmembrane region"/>
    <property type="match status" value="1"/>
</dbReference>
<comment type="caution">
    <text evidence="17">The sequence shown here is derived from an EMBL/GenBank/DDBJ whole genome shotgun (WGS) entry which is preliminary data.</text>
</comment>
<dbReference type="InterPro" id="IPR039421">
    <property type="entry name" value="Type_1_exporter"/>
</dbReference>
<keyword evidence="5 13" id="KW-0812">Transmembrane</keyword>
<dbReference type="GO" id="GO:0005886">
    <property type="term" value="C:plasma membrane"/>
    <property type="evidence" value="ECO:0007669"/>
    <property type="project" value="UniProtKB-SubCell"/>
</dbReference>
<dbReference type="PROSITE" id="PS50929">
    <property type="entry name" value="ABC_TM1F"/>
    <property type="match status" value="1"/>
</dbReference>
<dbReference type="PROSITE" id="PS50893">
    <property type="entry name" value="ABC_TRANSPORTER_2"/>
    <property type="match status" value="1"/>
</dbReference>
<dbReference type="GO" id="GO:0008234">
    <property type="term" value="F:cysteine-type peptidase activity"/>
    <property type="evidence" value="ECO:0007669"/>
    <property type="project" value="UniProtKB-KW"/>
</dbReference>
<dbReference type="GO" id="GO:0015421">
    <property type="term" value="F:ABC-type oligopeptide transporter activity"/>
    <property type="evidence" value="ECO:0007669"/>
    <property type="project" value="TreeGrafter"/>
</dbReference>
<dbReference type="CDD" id="cd02418">
    <property type="entry name" value="Peptidase_C39B"/>
    <property type="match status" value="1"/>
</dbReference>
<feature type="domain" description="ABC transmembrane type-1" evidence="15">
    <location>
        <begin position="167"/>
        <end position="446"/>
    </location>
</feature>
<keyword evidence="6" id="KW-0547">Nucleotide-binding</keyword>
<dbReference type="PROSITE" id="PS00211">
    <property type="entry name" value="ABC_TRANSPORTER_1"/>
    <property type="match status" value="1"/>
</dbReference>
<name>A0A369BD38_9FIRM</name>
<dbReference type="GO" id="GO:0006508">
    <property type="term" value="P:proteolysis"/>
    <property type="evidence" value="ECO:0007669"/>
    <property type="project" value="UniProtKB-KW"/>
</dbReference>
<evidence type="ECO:0000256" key="11">
    <source>
        <dbReference type="ARBA" id="ARBA00022989"/>
    </source>
</evidence>
<keyword evidence="12 13" id="KW-0472">Membrane</keyword>
<comment type="subcellular location">
    <subcellularLocation>
        <location evidence="1">Cell membrane</location>
        <topology evidence="1">Multi-pass membrane protein</topology>
    </subcellularLocation>
</comment>
<dbReference type="SUPFAM" id="SSF52540">
    <property type="entry name" value="P-loop containing nucleoside triphosphate hydrolases"/>
    <property type="match status" value="1"/>
</dbReference>
<dbReference type="Pfam" id="PF03412">
    <property type="entry name" value="Peptidase_C39"/>
    <property type="match status" value="1"/>
</dbReference>
<feature type="transmembrane region" description="Helical" evidence="13">
    <location>
        <begin position="274"/>
        <end position="296"/>
    </location>
</feature>
<evidence type="ECO:0000259" key="15">
    <source>
        <dbReference type="PROSITE" id="PS50929"/>
    </source>
</evidence>
<keyword evidence="2" id="KW-0813">Transport</keyword>
<evidence type="ECO:0000256" key="10">
    <source>
        <dbReference type="ARBA" id="ARBA00022967"/>
    </source>
</evidence>
<proteinExistence type="predicted"/>
<dbReference type="InterPro" id="IPR005074">
    <property type="entry name" value="Peptidase_C39"/>
</dbReference>
<dbReference type="OrthoDB" id="9762778at2"/>
<evidence type="ECO:0000256" key="13">
    <source>
        <dbReference type="SAM" id="Phobius"/>
    </source>
</evidence>
<keyword evidence="9 17" id="KW-0067">ATP-binding</keyword>
<evidence type="ECO:0000313" key="18">
    <source>
        <dbReference type="Proteomes" id="UP000253034"/>
    </source>
</evidence>
<feature type="transmembrane region" description="Helical" evidence="13">
    <location>
        <begin position="302"/>
        <end position="321"/>
    </location>
</feature>
<evidence type="ECO:0000256" key="1">
    <source>
        <dbReference type="ARBA" id="ARBA00004651"/>
    </source>
</evidence>
<dbReference type="PANTHER" id="PTHR43394">
    <property type="entry name" value="ATP-DEPENDENT PERMEASE MDL1, MITOCHONDRIAL"/>
    <property type="match status" value="1"/>
</dbReference>
<dbReference type="CDD" id="cd18570">
    <property type="entry name" value="ABC_6TM_PCAT1_LagD_like"/>
    <property type="match status" value="1"/>
</dbReference>
<dbReference type="Gene3D" id="1.20.1560.10">
    <property type="entry name" value="ABC transporter type 1, transmembrane domain"/>
    <property type="match status" value="1"/>
</dbReference>
<dbReference type="InterPro" id="IPR003593">
    <property type="entry name" value="AAA+_ATPase"/>
</dbReference>
<sequence>MLRRYICIKQHDAKDCATACLATISRQYGLKIPISSIREYAGTDLRGTTALGIVIAAEKLGFTAKAIKSNTEKFFLKMPLPAIAHVVIDGKFPHYVVIHKITKKKVIVADPSEGIVEYSPKDFFKTWAGVLILIIPSGTFRKGDETKGLFSRFAGLLKPQKRLIINIFFISITYTVLGILGSFYFKILVDDVLNNSLESTLHIFSIGFVILSIFSIILSAFRTQLLIYLSQRIDIPLMLGYYNHVIELPMSFFGTRQVGEIISRFNDATKIREAISSATLTIMIDTLMAIIGGFILYSQNRLLFGITIIPVILYASIVWSFNKPIKNVNRITMESSARITSFLFESLSGIETVKAFNAERRVNLETETRFIRLIKSVFKTGLINNIQTSLKGGIKSVFGIVLLWIGAVEVLHGNLTAGELLAFNALLAYFTTPIENLVNLQPQLQTAIVAADRLGEILDLEIEKSKDESKKIIPDTLRGDIEFKNIHFRYGTRQLIIEGLDLKISQGEKIALVGESGSGKTTLIRLLMKFYQCEKGELLINGINIKDLNVEVLRDKIAYISQNIFLFTDTIKENLSLGCDEVDYEKIVDACKRAKIHDFINSQPLRYDTIIEENGANLSGGQKQRLAIARAILKKPDIIIMDEATSSLDSTTEKAIEMTMHEFSTNITTIIIAHRLSTVMRCDRIYVMNNGKIVESGSHAELIGSRGRYYNLWKHQLPDYYNRDEAVLF</sequence>
<evidence type="ECO:0000256" key="12">
    <source>
        <dbReference type="ARBA" id="ARBA00023136"/>
    </source>
</evidence>
<dbReference type="FunFam" id="3.40.50.300:FF:000287">
    <property type="entry name" value="Multidrug ABC transporter ATP-binding protein"/>
    <property type="match status" value="1"/>
</dbReference>
<evidence type="ECO:0000313" key="17">
    <source>
        <dbReference type="EMBL" id="RCX19469.1"/>
    </source>
</evidence>
<evidence type="ECO:0000256" key="7">
    <source>
        <dbReference type="ARBA" id="ARBA00022801"/>
    </source>
</evidence>
<dbReference type="InterPro" id="IPR003439">
    <property type="entry name" value="ABC_transporter-like_ATP-bd"/>
</dbReference>
<evidence type="ECO:0000259" key="16">
    <source>
        <dbReference type="PROSITE" id="PS50990"/>
    </source>
</evidence>
<keyword evidence="7" id="KW-0378">Hydrolase</keyword>
<keyword evidence="3" id="KW-1003">Cell membrane</keyword>
<protein>
    <submittedName>
        <fullName evidence="17">ATP-binding cassette subfamily B protein</fullName>
    </submittedName>
</protein>
<dbReference type="Proteomes" id="UP000253034">
    <property type="component" value="Unassembled WGS sequence"/>
</dbReference>
<dbReference type="GO" id="GO:0005524">
    <property type="term" value="F:ATP binding"/>
    <property type="evidence" value="ECO:0007669"/>
    <property type="project" value="UniProtKB-KW"/>
</dbReference>
<dbReference type="NCBIfam" id="TIGR01193">
    <property type="entry name" value="bacteriocin_ABC"/>
    <property type="match status" value="1"/>
</dbReference>
<dbReference type="InterPro" id="IPR017871">
    <property type="entry name" value="ABC_transporter-like_CS"/>
</dbReference>
<dbReference type="InterPro" id="IPR005897">
    <property type="entry name" value="Pept_C39_ABC_bacteriocin"/>
</dbReference>
<evidence type="ECO:0000256" key="8">
    <source>
        <dbReference type="ARBA" id="ARBA00022807"/>
    </source>
</evidence>
<dbReference type="Gene3D" id="3.90.70.10">
    <property type="entry name" value="Cysteine proteinases"/>
    <property type="match status" value="1"/>
</dbReference>